<evidence type="ECO:0000256" key="1">
    <source>
        <dbReference type="ARBA" id="ARBA00023054"/>
    </source>
</evidence>
<dbReference type="GO" id="GO:0005856">
    <property type="term" value="C:cytoskeleton"/>
    <property type="evidence" value="ECO:0007669"/>
    <property type="project" value="TreeGrafter"/>
</dbReference>
<keyword evidence="1 2" id="KW-0175">Coiled coil</keyword>
<dbReference type="Proteomes" id="UP000319160">
    <property type="component" value="Unassembled WGS sequence"/>
</dbReference>
<feature type="region of interest" description="Disordered" evidence="3">
    <location>
        <begin position="428"/>
        <end position="447"/>
    </location>
</feature>
<evidence type="ECO:0000256" key="2">
    <source>
        <dbReference type="SAM" id="Coils"/>
    </source>
</evidence>
<gene>
    <name evidence="4" type="ORF">FHL15_011167</name>
</gene>
<feature type="region of interest" description="Disordered" evidence="3">
    <location>
        <begin position="357"/>
        <end position="387"/>
    </location>
</feature>
<feature type="coiled-coil region" evidence="2">
    <location>
        <begin position="574"/>
        <end position="601"/>
    </location>
</feature>
<feature type="coiled-coil region" evidence="2">
    <location>
        <begin position="504"/>
        <end position="531"/>
    </location>
</feature>
<evidence type="ECO:0000256" key="3">
    <source>
        <dbReference type="SAM" id="MobiDB-lite"/>
    </source>
</evidence>
<accession>A0A553HJ07</accession>
<dbReference type="AlphaFoldDB" id="A0A553HJ07"/>
<dbReference type="Pfam" id="PF12520">
    <property type="entry name" value="DUF3723"/>
    <property type="match status" value="1"/>
</dbReference>
<keyword evidence="5" id="KW-1185">Reference proteome</keyword>
<evidence type="ECO:0000313" key="4">
    <source>
        <dbReference type="EMBL" id="TRX87935.1"/>
    </source>
</evidence>
<dbReference type="OrthoDB" id="4788068at2759"/>
<feature type="compositionally biased region" description="Polar residues" evidence="3">
    <location>
        <begin position="614"/>
        <end position="625"/>
    </location>
</feature>
<name>A0A553HJ07_9PEZI</name>
<protein>
    <submittedName>
        <fullName evidence="4">Uncharacterized protein</fullName>
    </submittedName>
</protein>
<feature type="region of interest" description="Disordered" evidence="3">
    <location>
        <begin position="327"/>
        <end position="346"/>
    </location>
</feature>
<dbReference type="InterPro" id="IPR022198">
    <property type="entry name" value="DUF3723"/>
</dbReference>
<proteinExistence type="predicted"/>
<feature type="compositionally biased region" description="Polar residues" evidence="3">
    <location>
        <begin position="365"/>
        <end position="379"/>
    </location>
</feature>
<feature type="region of interest" description="Disordered" evidence="3">
    <location>
        <begin position="676"/>
        <end position="698"/>
    </location>
</feature>
<feature type="compositionally biased region" description="Basic and acidic residues" evidence="3">
    <location>
        <begin position="429"/>
        <end position="447"/>
    </location>
</feature>
<sequence length="727" mass="82263">MTRFGLAECRSPEELGESTCRDTEGRRAVITRHIKSAQAPEPCPNNAIVVIVYNHASFYRLKIESRGSEIVPDQFDLRYRQLCLFGQREHDTIGYLPKHEKRAQPKTREADEMTMFRYASLAYTLGFWSQEVLAILERSPDREIARRACLTARLPGAYEFKNLDGCADQIAAVFSEARVTRNDEGSTYGQGGSFKPPYRSGMPSPYHLKLDKPMLFLPTLHAPCEMGRTVSSFFIQRSRYLAFYGKTISVNLTTLRAAPDSDLSLPLRHENGYDTRMRVENVETTANIESSASHLRITLEGLENREREGQSRIQELEMLIRTTEEEHRRLEAQQAEQRHEMKQEADRLDTIIRTKRQEVDAQGREIQSNQQSMQRQNDGVQKEIEQKEQSLQRLTEIIREAESSLVDHQSQASHLLAEIQRLQSLQGELARDHQQREASAEALSEKRGELDKLSAAYEQTKAQLEAERNSKQESQLKKSEVELHERVQRIQVLNDSISSQEAKAAELTGDIHKFTDEKKNLSLELTSARAEIGDIMTEIRTKQSNLDQLTIQLGMVQSEILDSSGENQRKLASIKELEYKIQEKQKTLDRLSDQKDKQRGTLDQLSACIEIATESQSQSIQQATPLGNRPEQPTKIRQRDMRILEQPATGLIGPASVPAAPAAPTAPVASLRTNAEGAAAAKRNTTIQLGPPGEGPQREVEVEFREYRPGIGVSSKRADLTRRILRG</sequence>
<evidence type="ECO:0000313" key="5">
    <source>
        <dbReference type="Proteomes" id="UP000319160"/>
    </source>
</evidence>
<dbReference type="STRING" id="2512241.A0A553HJ07"/>
<dbReference type="PANTHER" id="PTHR32083:SF48">
    <property type="entry name" value="TRANS-GOLGI NETWORK-LOCALIZED SYP41-INTERACTING PROTEIN 1"/>
    <property type="match status" value="1"/>
</dbReference>
<dbReference type="EMBL" id="VFLP01000108">
    <property type="protein sequence ID" value="TRX87935.1"/>
    <property type="molecule type" value="Genomic_DNA"/>
</dbReference>
<comment type="caution">
    <text evidence="4">The sequence shown here is derived from an EMBL/GenBank/DDBJ whole genome shotgun (WGS) entry which is preliminary data.</text>
</comment>
<reference evidence="5" key="1">
    <citation type="submission" date="2019-06" db="EMBL/GenBank/DDBJ databases">
        <title>Draft genome sequence of the griseofulvin-producing fungus Xylaria cubensis strain G536.</title>
        <authorList>
            <person name="Mead M.E."/>
            <person name="Raja H.A."/>
            <person name="Steenwyk J.L."/>
            <person name="Knowles S.L."/>
            <person name="Oberlies N.H."/>
            <person name="Rokas A."/>
        </authorList>
    </citation>
    <scope>NUCLEOTIDE SEQUENCE [LARGE SCALE GENOMIC DNA]</scope>
    <source>
        <strain evidence="5">G536</strain>
    </source>
</reference>
<feature type="region of interest" description="Disordered" evidence="3">
    <location>
        <begin position="614"/>
        <end position="633"/>
    </location>
</feature>
<organism evidence="4 5">
    <name type="scientific">Xylaria flabelliformis</name>
    <dbReference type="NCBI Taxonomy" id="2512241"/>
    <lineage>
        <taxon>Eukaryota</taxon>
        <taxon>Fungi</taxon>
        <taxon>Dikarya</taxon>
        <taxon>Ascomycota</taxon>
        <taxon>Pezizomycotina</taxon>
        <taxon>Sordariomycetes</taxon>
        <taxon>Xylariomycetidae</taxon>
        <taxon>Xylariales</taxon>
        <taxon>Xylariaceae</taxon>
        <taxon>Xylaria</taxon>
    </lineage>
</organism>
<dbReference type="PANTHER" id="PTHR32083">
    <property type="entry name" value="CILIA AND FLAGELLA-ASSOCIATED PROTEIN 58-RELATED"/>
    <property type="match status" value="1"/>
</dbReference>